<feature type="compositionally biased region" description="Basic residues" evidence="1">
    <location>
        <begin position="33"/>
        <end position="45"/>
    </location>
</feature>
<keyword evidence="3" id="KW-1185">Reference proteome</keyword>
<evidence type="ECO:0000256" key="1">
    <source>
        <dbReference type="SAM" id="MobiDB-lite"/>
    </source>
</evidence>
<name>A0A087B536_9BIFI</name>
<dbReference type="RefSeq" id="WP_238552295.1">
    <property type="nucleotide sequence ID" value="NZ_JGYV01000001.1"/>
</dbReference>
<feature type="region of interest" description="Disordered" evidence="1">
    <location>
        <begin position="1"/>
        <end position="45"/>
    </location>
</feature>
<organism evidence="2 3">
    <name type="scientific">Bifidobacterium cuniculi</name>
    <dbReference type="NCBI Taxonomy" id="1688"/>
    <lineage>
        <taxon>Bacteria</taxon>
        <taxon>Bacillati</taxon>
        <taxon>Actinomycetota</taxon>
        <taxon>Actinomycetes</taxon>
        <taxon>Bifidobacteriales</taxon>
        <taxon>Bifidobacteriaceae</taxon>
        <taxon>Bifidobacterium</taxon>
    </lineage>
</organism>
<proteinExistence type="predicted"/>
<protein>
    <submittedName>
        <fullName evidence="2">Uncharacterized protein</fullName>
    </submittedName>
</protein>
<accession>A0A087B536</accession>
<comment type="caution">
    <text evidence="2">The sequence shown here is derived from an EMBL/GenBank/DDBJ whole genome shotgun (WGS) entry which is preliminary data.</text>
</comment>
<reference evidence="2 3" key="1">
    <citation type="submission" date="2014-03" db="EMBL/GenBank/DDBJ databases">
        <title>Genomics of Bifidobacteria.</title>
        <authorList>
            <person name="Ventura M."/>
            <person name="Milani C."/>
            <person name="Lugli G.A."/>
        </authorList>
    </citation>
    <scope>NUCLEOTIDE SEQUENCE [LARGE SCALE GENOMIC DNA]</scope>
    <source>
        <strain evidence="2 3">LMG 10738</strain>
    </source>
</reference>
<dbReference type="AlphaFoldDB" id="A0A087B536"/>
<dbReference type="Proteomes" id="UP000029067">
    <property type="component" value="Unassembled WGS sequence"/>
</dbReference>
<dbReference type="STRING" id="1688.BCUN_0642"/>
<sequence>MPSRPTNDKIRTYATRGGARNAARAAASGNAPKKPRKRKMSKKKRAMYRRRRLIVFGGALLALALIVFCIYSIARGVGGAHAWLGSADRMSVSRSAAPSPAVKSKVAACSDKDIELELVPASTTVPVGGSLEFTAKMTYVGKDPEGCYVDGADDGRVLVITSGDDTVWRSDACEDGYRPLLLMESVDDEQKMTWNTNRSGDECVADAELPKVDRGTYVAQLELADDPKVTSKPVTIQVQ</sequence>
<dbReference type="EMBL" id="JGYV01000001">
    <property type="protein sequence ID" value="KFI66136.1"/>
    <property type="molecule type" value="Genomic_DNA"/>
</dbReference>
<feature type="compositionally biased region" description="Basic and acidic residues" evidence="1">
    <location>
        <begin position="1"/>
        <end position="11"/>
    </location>
</feature>
<gene>
    <name evidence="2" type="ORF">BCUN_0642</name>
</gene>
<feature type="compositionally biased region" description="Low complexity" evidence="1">
    <location>
        <begin position="14"/>
        <end position="32"/>
    </location>
</feature>
<evidence type="ECO:0000313" key="3">
    <source>
        <dbReference type="Proteomes" id="UP000029067"/>
    </source>
</evidence>
<evidence type="ECO:0000313" key="2">
    <source>
        <dbReference type="EMBL" id="KFI66136.1"/>
    </source>
</evidence>
<dbReference type="eggNOG" id="ENOG503304R">
    <property type="taxonomic scope" value="Bacteria"/>
</dbReference>